<evidence type="ECO:0000256" key="1">
    <source>
        <dbReference type="ARBA" id="ARBA00022741"/>
    </source>
</evidence>
<dbReference type="Gene3D" id="1.10.10.60">
    <property type="entry name" value="Homeodomain-like"/>
    <property type="match status" value="1"/>
</dbReference>
<dbReference type="Gene3D" id="3.30.450.20">
    <property type="entry name" value="PAS domain"/>
    <property type="match status" value="1"/>
</dbReference>
<dbReference type="CDD" id="cd00009">
    <property type="entry name" value="AAA"/>
    <property type="match status" value="1"/>
</dbReference>
<dbReference type="InterPro" id="IPR025943">
    <property type="entry name" value="Sigma_54_int_dom_ATP-bd_2"/>
</dbReference>
<protein>
    <submittedName>
        <fullName evidence="7">Sigma-54-dependent Fis family transcriptional regulator</fullName>
    </submittedName>
</protein>
<dbReference type="Gene3D" id="3.40.50.300">
    <property type="entry name" value="P-loop containing nucleotide triphosphate hydrolases"/>
    <property type="match status" value="1"/>
</dbReference>
<dbReference type="Pfam" id="PF25601">
    <property type="entry name" value="AAA_lid_14"/>
    <property type="match status" value="1"/>
</dbReference>
<dbReference type="AlphaFoldDB" id="A0A1F5R0R4"/>
<dbReference type="InterPro" id="IPR003593">
    <property type="entry name" value="AAA+_ATPase"/>
</dbReference>
<evidence type="ECO:0000256" key="2">
    <source>
        <dbReference type="ARBA" id="ARBA00022840"/>
    </source>
</evidence>
<dbReference type="PROSITE" id="PS00675">
    <property type="entry name" value="SIGMA54_INTERACT_1"/>
    <property type="match status" value="1"/>
</dbReference>
<dbReference type="EMBL" id="MFFM01000050">
    <property type="protein sequence ID" value="OGF08064.1"/>
    <property type="molecule type" value="Genomic_DNA"/>
</dbReference>
<dbReference type="SUPFAM" id="SSF46689">
    <property type="entry name" value="Homeodomain-like"/>
    <property type="match status" value="1"/>
</dbReference>
<gene>
    <name evidence="7" type="ORF">A2024_02010</name>
</gene>
<keyword evidence="5" id="KW-0804">Transcription</keyword>
<dbReference type="Gene3D" id="1.10.8.60">
    <property type="match status" value="1"/>
</dbReference>
<sequence length="453" mass="50920">MEIKSSEKKLRTIFEAVPCTILIMDDQLTVRSANGAAQHTFGLPETAIVNHRWGDMLRCTHAEETPEGCGSLDVCSNCQVRTTVLAALAGAETQRVMANFEFFIDGHIHKRLFSLSAAPIEYERKRMAVLTVEDITELSYLRQRLRIEHSFAGIVGKDEKMMELYATIRELAESSAQVLIQGESGTGKELVASALHNEGPRRHKRFVPVNCGSLPDGLLESELFGHCKGSFTGAIRDKKGRFELADGGTIFLDEVGDLSQAMQVKLLRVLQNGQFEPVGSEKTMKVDVRVISATNKDLREEIKAGRFREDLFYRLCVVPITMPPLRERLNDIPLLAESYLEWSSKESHKEKVSLSPEVLDILMEYNWPGNVRELQNVLQFALIKCRGKAISPQYLPINIFPTDKRPQKRRNRQGKLDSKTVDAALEETQGNKLKAAKLLGVSRATIHRFLTQK</sequence>
<dbReference type="InterPro" id="IPR058031">
    <property type="entry name" value="AAA_lid_NorR"/>
</dbReference>
<dbReference type="PRINTS" id="PR01590">
    <property type="entry name" value="HTHFIS"/>
</dbReference>
<dbReference type="InterPro" id="IPR035965">
    <property type="entry name" value="PAS-like_dom_sf"/>
</dbReference>
<evidence type="ECO:0000256" key="3">
    <source>
        <dbReference type="ARBA" id="ARBA00023015"/>
    </source>
</evidence>
<feature type="domain" description="Sigma-54 factor interaction" evidence="6">
    <location>
        <begin position="154"/>
        <end position="383"/>
    </location>
</feature>
<dbReference type="InterPro" id="IPR002197">
    <property type="entry name" value="HTH_Fis"/>
</dbReference>
<dbReference type="PANTHER" id="PTHR32071">
    <property type="entry name" value="TRANSCRIPTIONAL REGULATORY PROTEIN"/>
    <property type="match status" value="1"/>
</dbReference>
<dbReference type="InterPro" id="IPR000014">
    <property type="entry name" value="PAS"/>
</dbReference>
<accession>A0A1F5R0R4</accession>
<dbReference type="InterPro" id="IPR025662">
    <property type="entry name" value="Sigma_54_int_dom_ATP-bd_1"/>
</dbReference>
<evidence type="ECO:0000313" key="8">
    <source>
        <dbReference type="Proteomes" id="UP000177230"/>
    </source>
</evidence>
<dbReference type="Proteomes" id="UP000177230">
    <property type="component" value="Unassembled WGS sequence"/>
</dbReference>
<dbReference type="InterPro" id="IPR009057">
    <property type="entry name" value="Homeodomain-like_sf"/>
</dbReference>
<dbReference type="Pfam" id="PF00158">
    <property type="entry name" value="Sigma54_activat"/>
    <property type="match status" value="1"/>
</dbReference>
<dbReference type="InterPro" id="IPR025944">
    <property type="entry name" value="Sigma_54_int_dom_CS"/>
</dbReference>
<dbReference type="PROSITE" id="PS00688">
    <property type="entry name" value="SIGMA54_INTERACT_3"/>
    <property type="match status" value="1"/>
</dbReference>
<keyword evidence="1" id="KW-0547">Nucleotide-binding</keyword>
<dbReference type="SMART" id="SM00382">
    <property type="entry name" value="AAA"/>
    <property type="match status" value="1"/>
</dbReference>
<evidence type="ECO:0000313" key="7">
    <source>
        <dbReference type="EMBL" id="OGF08064.1"/>
    </source>
</evidence>
<evidence type="ECO:0000259" key="6">
    <source>
        <dbReference type="PROSITE" id="PS50045"/>
    </source>
</evidence>
<reference evidence="7 8" key="1">
    <citation type="journal article" date="2016" name="Nat. Commun.">
        <title>Thousands of microbial genomes shed light on interconnected biogeochemical processes in an aquifer system.</title>
        <authorList>
            <person name="Anantharaman K."/>
            <person name="Brown C.T."/>
            <person name="Hug L.A."/>
            <person name="Sharon I."/>
            <person name="Castelle C.J."/>
            <person name="Probst A.J."/>
            <person name="Thomas B.C."/>
            <person name="Singh A."/>
            <person name="Wilkins M.J."/>
            <person name="Karaoz U."/>
            <person name="Brodie E.L."/>
            <person name="Williams K.H."/>
            <person name="Hubbard S.S."/>
            <person name="Banfield J.F."/>
        </authorList>
    </citation>
    <scope>NUCLEOTIDE SEQUENCE [LARGE SCALE GENOMIC DNA]</scope>
</reference>
<dbReference type="PROSITE" id="PS00676">
    <property type="entry name" value="SIGMA54_INTERACT_2"/>
    <property type="match status" value="1"/>
</dbReference>
<keyword evidence="3" id="KW-0805">Transcription regulation</keyword>
<proteinExistence type="predicted"/>
<dbReference type="FunFam" id="3.40.50.300:FF:000006">
    <property type="entry name" value="DNA-binding transcriptional regulator NtrC"/>
    <property type="match status" value="1"/>
</dbReference>
<keyword evidence="2" id="KW-0067">ATP-binding</keyword>
<dbReference type="GO" id="GO:0006355">
    <property type="term" value="P:regulation of DNA-templated transcription"/>
    <property type="evidence" value="ECO:0007669"/>
    <property type="project" value="InterPro"/>
</dbReference>
<dbReference type="InterPro" id="IPR002078">
    <property type="entry name" value="Sigma_54_int"/>
</dbReference>
<organism evidence="7 8">
    <name type="scientific">Candidatus Edwardsbacteria bacterium GWF2_54_11</name>
    <dbReference type="NCBI Taxonomy" id="1817851"/>
    <lineage>
        <taxon>Bacteria</taxon>
        <taxon>Candidatus Edwardsiibacteriota</taxon>
    </lineage>
</organism>
<evidence type="ECO:0000256" key="4">
    <source>
        <dbReference type="ARBA" id="ARBA00023125"/>
    </source>
</evidence>
<keyword evidence="4" id="KW-0238">DNA-binding</keyword>
<dbReference type="SUPFAM" id="SSF52540">
    <property type="entry name" value="P-loop containing nucleoside triphosphate hydrolases"/>
    <property type="match status" value="1"/>
</dbReference>
<dbReference type="PROSITE" id="PS50045">
    <property type="entry name" value="SIGMA54_INTERACT_4"/>
    <property type="match status" value="1"/>
</dbReference>
<dbReference type="Pfam" id="PF13188">
    <property type="entry name" value="PAS_8"/>
    <property type="match status" value="1"/>
</dbReference>
<dbReference type="GO" id="GO:0043565">
    <property type="term" value="F:sequence-specific DNA binding"/>
    <property type="evidence" value="ECO:0007669"/>
    <property type="project" value="InterPro"/>
</dbReference>
<name>A0A1F5R0R4_9BACT</name>
<dbReference type="InterPro" id="IPR027417">
    <property type="entry name" value="P-loop_NTPase"/>
</dbReference>
<dbReference type="GO" id="GO:0005524">
    <property type="term" value="F:ATP binding"/>
    <property type="evidence" value="ECO:0007669"/>
    <property type="project" value="UniProtKB-KW"/>
</dbReference>
<dbReference type="SUPFAM" id="SSF55785">
    <property type="entry name" value="PYP-like sensor domain (PAS domain)"/>
    <property type="match status" value="1"/>
</dbReference>
<comment type="caution">
    <text evidence="7">The sequence shown here is derived from an EMBL/GenBank/DDBJ whole genome shotgun (WGS) entry which is preliminary data.</text>
</comment>
<evidence type="ECO:0000256" key="5">
    <source>
        <dbReference type="ARBA" id="ARBA00023163"/>
    </source>
</evidence>
<dbReference type="Pfam" id="PF02954">
    <property type="entry name" value="HTH_8"/>
    <property type="match status" value="1"/>
</dbReference>